<dbReference type="EMBL" id="FXTE01000009">
    <property type="protein sequence ID" value="SMO79259.1"/>
    <property type="molecule type" value="Genomic_DNA"/>
</dbReference>
<dbReference type="AlphaFoldDB" id="A0A521E5Q3"/>
<dbReference type="Proteomes" id="UP000319555">
    <property type="component" value="Unassembled WGS sequence"/>
</dbReference>
<sequence>MRFLLRWTKRLILVLILAGIALAAPILYVETSCRGTGQPPAYTALIDPAHHRAETRTLMTYPEWHIVHAYEDYAEVLRTGDPHDYGFWSSITGFWGSLCDLNRTASALGQVDGATKQMVYVIGASFSAELALKAAYEETLGRLATVLRGSQRAPLDDVSAQQAAAYAAFLQQVPWYKWPFADDAQSLDEQNSGTLRDNERAIALGLEYGAKQAYAGVIEQAVAQVGADELTLRMIVTGASADSLSAYPGVKVISEGPNGVEIETPRYRTLTNLLAEMASAGVEIIEIAGNDDILFTALSDQPTAPDAIFSAQRQGFGDYRHLILVKVPDLSQRLRQIQGDGLTLEHIHDY</sequence>
<evidence type="ECO:0000313" key="1">
    <source>
        <dbReference type="EMBL" id="SMO79259.1"/>
    </source>
</evidence>
<reference evidence="1 2" key="1">
    <citation type="submission" date="2017-05" db="EMBL/GenBank/DDBJ databases">
        <authorList>
            <person name="Varghese N."/>
            <person name="Submissions S."/>
        </authorList>
    </citation>
    <scope>NUCLEOTIDE SEQUENCE [LARGE SCALE GENOMIC DNA]</scope>
    <source>
        <strain evidence="1 2">DSM 28009</strain>
    </source>
</reference>
<dbReference type="RefSeq" id="WP_142638432.1">
    <property type="nucleotide sequence ID" value="NZ_FXTE01000009.1"/>
</dbReference>
<organism evidence="1 2">
    <name type="scientific">Ruegeria faecimaris</name>
    <dbReference type="NCBI Taxonomy" id="686389"/>
    <lineage>
        <taxon>Bacteria</taxon>
        <taxon>Pseudomonadati</taxon>
        <taxon>Pseudomonadota</taxon>
        <taxon>Alphaproteobacteria</taxon>
        <taxon>Rhodobacterales</taxon>
        <taxon>Roseobacteraceae</taxon>
        <taxon>Ruegeria</taxon>
    </lineage>
</organism>
<keyword evidence="2" id="KW-1185">Reference proteome</keyword>
<dbReference type="OrthoDB" id="7550695at2"/>
<accession>A0A521E5Q3</accession>
<proteinExistence type="predicted"/>
<protein>
    <submittedName>
        <fullName evidence="1">Uncharacterized protein</fullName>
    </submittedName>
</protein>
<evidence type="ECO:0000313" key="2">
    <source>
        <dbReference type="Proteomes" id="UP000319555"/>
    </source>
</evidence>
<name>A0A521E5Q3_9RHOB</name>
<gene>
    <name evidence="1" type="ORF">SAMN06265380_109121</name>
</gene>